<evidence type="ECO:0000256" key="1">
    <source>
        <dbReference type="SAM" id="Phobius"/>
    </source>
</evidence>
<reference evidence="2" key="1">
    <citation type="submission" date="2022-03" db="EMBL/GenBank/DDBJ databases">
        <authorList>
            <person name="Tunstrom K."/>
        </authorList>
    </citation>
    <scope>NUCLEOTIDE SEQUENCE</scope>
</reference>
<comment type="caution">
    <text evidence="2">The sequence shown here is derived from an EMBL/GenBank/DDBJ whole genome shotgun (WGS) entry which is preliminary data.</text>
</comment>
<keyword evidence="1" id="KW-0472">Membrane</keyword>
<evidence type="ECO:0000313" key="2">
    <source>
        <dbReference type="EMBL" id="CAH2087051.1"/>
    </source>
</evidence>
<evidence type="ECO:0000313" key="3">
    <source>
        <dbReference type="Proteomes" id="UP001153954"/>
    </source>
</evidence>
<gene>
    <name evidence="2" type="ORF">EEDITHA_LOCUS3348</name>
</gene>
<keyword evidence="3" id="KW-1185">Reference proteome</keyword>
<accession>A0AAU9TMT0</accession>
<protein>
    <submittedName>
        <fullName evidence="2">Uncharacterized protein</fullName>
    </submittedName>
</protein>
<dbReference type="AlphaFoldDB" id="A0AAU9TMT0"/>
<name>A0AAU9TMT0_EUPED</name>
<keyword evidence="1" id="KW-1133">Transmembrane helix</keyword>
<proteinExistence type="predicted"/>
<sequence>MQHNNGSQVDYLDNDLCKYMRLTGCLAAATAAAAAAAFIAPALGYIPTSNTRGHRLQHTEMIQDTALTSLKPQA</sequence>
<dbReference type="Proteomes" id="UP001153954">
    <property type="component" value="Unassembled WGS sequence"/>
</dbReference>
<keyword evidence="1" id="KW-0812">Transmembrane</keyword>
<organism evidence="2 3">
    <name type="scientific">Euphydryas editha</name>
    <name type="common">Edith's checkerspot</name>
    <dbReference type="NCBI Taxonomy" id="104508"/>
    <lineage>
        <taxon>Eukaryota</taxon>
        <taxon>Metazoa</taxon>
        <taxon>Ecdysozoa</taxon>
        <taxon>Arthropoda</taxon>
        <taxon>Hexapoda</taxon>
        <taxon>Insecta</taxon>
        <taxon>Pterygota</taxon>
        <taxon>Neoptera</taxon>
        <taxon>Endopterygota</taxon>
        <taxon>Lepidoptera</taxon>
        <taxon>Glossata</taxon>
        <taxon>Ditrysia</taxon>
        <taxon>Papilionoidea</taxon>
        <taxon>Nymphalidae</taxon>
        <taxon>Nymphalinae</taxon>
        <taxon>Euphydryas</taxon>
    </lineage>
</organism>
<dbReference type="EMBL" id="CAKOGL010000006">
    <property type="protein sequence ID" value="CAH2087051.1"/>
    <property type="molecule type" value="Genomic_DNA"/>
</dbReference>
<feature type="transmembrane region" description="Helical" evidence="1">
    <location>
        <begin position="20"/>
        <end position="46"/>
    </location>
</feature>